<feature type="compositionally biased region" description="Acidic residues" evidence="4">
    <location>
        <begin position="19"/>
        <end position="36"/>
    </location>
</feature>
<comment type="similarity">
    <text evidence="1">Belongs to the CACTIN family.</text>
</comment>
<proteinExistence type="inferred from homology"/>
<feature type="compositionally biased region" description="Basic residues" evidence="4">
    <location>
        <begin position="1"/>
        <end position="15"/>
    </location>
</feature>
<feature type="compositionally biased region" description="Acidic residues" evidence="4">
    <location>
        <begin position="511"/>
        <end position="522"/>
    </location>
</feature>
<dbReference type="PANTHER" id="PTHR21737">
    <property type="entry name" value="POLYGLUTAMINE BINDING PROTEIN 1/MARVEL MEMBRANE-ASSOCIATING DOMAIN CONTAINING 3"/>
    <property type="match status" value="1"/>
</dbReference>
<evidence type="ECO:0000313" key="8">
    <source>
        <dbReference type="Proteomes" id="UP000198341"/>
    </source>
</evidence>
<dbReference type="Proteomes" id="UP000198341">
    <property type="component" value="Chromosome 18"/>
</dbReference>
<dbReference type="eggNOG" id="KOG2370">
    <property type="taxonomic scope" value="Eukaryota"/>
</dbReference>
<dbReference type="STRING" id="41875.K8F6Y4"/>
<dbReference type="OrthoDB" id="265955at2759"/>
<keyword evidence="8" id="KW-1185">Reference proteome</keyword>
<dbReference type="PANTHER" id="PTHR21737:SF4">
    <property type="entry name" value="SPLICING FACTOR CACTIN"/>
    <property type="match status" value="1"/>
</dbReference>
<name>K8F6Y4_9CHLO</name>
<dbReference type="GO" id="GO:0005737">
    <property type="term" value="C:cytoplasm"/>
    <property type="evidence" value="ECO:0007669"/>
    <property type="project" value="TreeGrafter"/>
</dbReference>
<accession>K8F6Y4</accession>
<dbReference type="EMBL" id="FO082261">
    <property type="protein sequence ID" value="CCO20600.1"/>
    <property type="molecule type" value="Genomic_DNA"/>
</dbReference>
<evidence type="ECO:0000259" key="5">
    <source>
        <dbReference type="Pfam" id="PF09732"/>
    </source>
</evidence>
<dbReference type="RefSeq" id="XP_007508109.1">
    <property type="nucleotide sequence ID" value="XM_007508047.1"/>
</dbReference>
<dbReference type="GeneID" id="19010844"/>
<feature type="region of interest" description="Disordered" evidence="4">
    <location>
        <begin position="354"/>
        <end position="425"/>
    </location>
</feature>
<feature type="domain" description="Splicing factor cactin central" evidence="6">
    <location>
        <begin position="136"/>
        <end position="323"/>
    </location>
</feature>
<dbReference type="InterPro" id="IPR018816">
    <property type="entry name" value="Cactin_central"/>
</dbReference>
<feature type="compositionally biased region" description="Acidic residues" evidence="4">
    <location>
        <begin position="383"/>
        <end position="408"/>
    </location>
</feature>
<feature type="region of interest" description="Disordered" evidence="4">
    <location>
        <begin position="488"/>
        <end position="538"/>
    </location>
</feature>
<feature type="compositionally biased region" description="Basic and acidic residues" evidence="4">
    <location>
        <begin position="523"/>
        <end position="538"/>
    </location>
</feature>
<gene>
    <name evidence="7" type="ordered locus">Bathy18g00320</name>
</gene>
<evidence type="ECO:0000256" key="3">
    <source>
        <dbReference type="SAM" id="Coils"/>
    </source>
</evidence>
<dbReference type="KEGG" id="bpg:Bathy18g00320"/>
<protein>
    <recommendedName>
        <fullName evidence="2">Splicing factor Cactin</fullName>
    </recommendedName>
</protein>
<evidence type="ECO:0000313" key="7">
    <source>
        <dbReference type="EMBL" id="CCO20600.1"/>
    </source>
</evidence>
<evidence type="ECO:0000256" key="2">
    <source>
        <dbReference type="ARBA" id="ARBA00034534"/>
    </source>
</evidence>
<dbReference type="GO" id="GO:0005681">
    <property type="term" value="C:spliceosomal complex"/>
    <property type="evidence" value="ECO:0007669"/>
    <property type="project" value="TreeGrafter"/>
</dbReference>
<dbReference type="GO" id="GO:0045292">
    <property type="term" value="P:mRNA cis splicing, via spliceosome"/>
    <property type="evidence" value="ECO:0007669"/>
    <property type="project" value="TreeGrafter"/>
</dbReference>
<dbReference type="Pfam" id="PF09732">
    <property type="entry name" value="CactinC_cactus"/>
    <property type="match status" value="1"/>
</dbReference>
<organism evidence="7 8">
    <name type="scientific">Bathycoccus prasinos</name>
    <dbReference type="NCBI Taxonomy" id="41875"/>
    <lineage>
        <taxon>Eukaryota</taxon>
        <taxon>Viridiplantae</taxon>
        <taxon>Chlorophyta</taxon>
        <taxon>Mamiellophyceae</taxon>
        <taxon>Mamiellales</taxon>
        <taxon>Bathycoccaceae</taxon>
        <taxon>Bathycoccus</taxon>
    </lineage>
</organism>
<keyword evidence="3" id="KW-0175">Coiled coil</keyword>
<feature type="domain" description="Splicing factor Cactin C-terminal" evidence="5">
    <location>
        <begin position="580"/>
        <end position="706"/>
    </location>
</feature>
<dbReference type="AlphaFoldDB" id="K8F6Y4"/>
<feature type="compositionally biased region" description="Basic and acidic residues" evidence="4">
    <location>
        <begin position="488"/>
        <end position="500"/>
    </location>
</feature>
<evidence type="ECO:0000259" key="6">
    <source>
        <dbReference type="Pfam" id="PF10312"/>
    </source>
</evidence>
<evidence type="ECO:0000256" key="1">
    <source>
        <dbReference type="ARBA" id="ARBA00006895"/>
    </source>
</evidence>
<feature type="region of interest" description="Disordered" evidence="4">
    <location>
        <begin position="1"/>
        <end position="38"/>
    </location>
</feature>
<feature type="coiled-coil region" evidence="3">
    <location>
        <begin position="110"/>
        <end position="149"/>
    </location>
</feature>
<dbReference type="Pfam" id="PF10312">
    <property type="entry name" value="Cactin_mid"/>
    <property type="match status" value="1"/>
</dbReference>
<sequence>MGGKKKDSRRKKKKRSNGDDDDDSSSSSSSEEDENDELKNKLLAKATKKLVAQMKTDSVAGGLYTDEKNPFNDENLTEKFVWSKKIEKEGKKAVQNLTDKDAQLEREEEIKKIELRRIEYEKARAEREEERDQKMREKAMEGAEELEEKEEKFHFNQLLLRADIRYKNGRAKPIDTLLRALYGSAFTSALKSEKELAAMKAFNKEFDSKNSLFKYMTEKDLQELKDECVNVLKLIDETSEKEKEYKLFWTCVYRLTETELGEEEEDKLTEMDEEMMESVDLSGSLEELTDLEQEINRSINEDLDDDTEISFWRKAMKRVTLAKLNRQCRETLAKVYEESKKNIKFVVVEKKDGKEEKENYDNDKDDEDLLGGDDFAKRVRDDDKDDDDGKEEEDEEEEEEEEEEDEEALLANIDVTYGDEPKPLSKEESAKLLKLYEEQQQRLRGEGEDLLNVQEVIVLIDEDEDAENLRRLRAAACEKFAKEQLEKKLEKQRRYQQERMKRQKGRKINPSDDDDEEEEDKDQEEKKTPEEIQHEADDLEEELKAKRYAEKQMGKLEDGDIAFTGEVEQKDLGDRELYWWHNKYKPRKPRYFNRVHTGYEWNKYNSTHYDHDNPPPKTVQGYKFNVFYPDLIDSSKAPTYKCERDVSAVNDDTCILKISSGPPYEDVAFRIVNKEWEYSHKRGFKCTFERGIFHLYVNFKRPRYRR</sequence>
<reference evidence="7 8" key="1">
    <citation type="submission" date="2011-10" db="EMBL/GenBank/DDBJ databases">
        <authorList>
            <person name="Genoscope - CEA"/>
        </authorList>
    </citation>
    <scope>NUCLEOTIDE SEQUENCE [LARGE SCALE GENOMIC DNA]</scope>
    <source>
        <strain evidence="7 8">RCC 1105</strain>
    </source>
</reference>
<evidence type="ECO:0000256" key="4">
    <source>
        <dbReference type="SAM" id="MobiDB-lite"/>
    </source>
</evidence>
<dbReference type="InterPro" id="IPR019134">
    <property type="entry name" value="Cactin_C"/>
</dbReference>
<dbReference type="SMART" id="SM01050">
    <property type="entry name" value="CactinC_cactus"/>
    <property type="match status" value="1"/>
</dbReference>